<feature type="signal peptide" evidence="2">
    <location>
        <begin position="1"/>
        <end position="25"/>
    </location>
</feature>
<dbReference type="InterPro" id="IPR019734">
    <property type="entry name" value="TPR_rpt"/>
</dbReference>
<feature type="chain" id="PRO_5037480827" evidence="2">
    <location>
        <begin position="26"/>
        <end position="157"/>
    </location>
</feature>
<dbReference type="PROSITE" id="PS50005">
    <property type="entry name" value="TPR"/>
    <property type="match status" value="1"/>
</dbReference>
<dbReference type="Proteomes" id="UP000631694">
    <property type="component" value="Unassembled WGS sequence"/>
</dbReference>
<dbReference type="Gene3D" id="1.25.40.10">
    <property type="entry name" value="Tetratricopeptide repeat domain"/>
    <property type="match status" value="1"/>
</dbReference>
<dbReference type="SUPFAM" id="SSF48452">
    <property type="entry name" value="TPR-like"/>
    <property type="match status" value="1"/>
</dbReference>
<keyword evidence="4" id="KW-1185">Reference proteome</keyword>
<dbReference type="InterPro" id="IPR011990">
    <property type="entry name" value="TPR-like_helical_dom_sf"/>
</dbReference>
<dbReference type="EMBL" id="JADZLT010000054">
    <property type="protein sequence ID" value="MBH0239426.1"/>
    <property type="molecule type" value="Genomic_DNA"/>
</dbReference>
<organism evidence="3 4">
    <name type="scientific">Methylobrevis albus</name>
    <dbReference type="NCBI Taxonomy" id="2793297"/>
    <lineage>
        <taxon>Bacteria</taxon>
        <taxon>Pseudomonadati</taxon>
        <taxon>Pseudomonadota</taxon>
        <taxon>Alphaproteobacteria</taxon>
        <taxon>Hyphomicrobiales</taxon>
        <taxon>Pleomorphomonadaceae</taxon>
        <taxon>Methylobrevis</taxon>
    </lineage>
</organism>
<evidence type="ECO:0000256" key="1">
    <source>
        <dbReference type="PROSITE-ProRule" id="PRU00339"/>
    </source>
</evidence>
<keyword evidence="1" id="KW-0802">TPR repeat</keyword>
<evidence type="ECO:0000313" key="3">
    <source>
        <dbReference type="EMBL" id="MBH0239426.1"/>
    </source>
</evidence>
<reference evidence="3" key="1">
    <citation type="submission" date="2020-12" db="EMBL/GenBank/DDBJ databases">
        <title>Methylobrevis albus sp. nov., isolated from fresh water lack sediment.</title>
        <authorList>
            <person name="Zou Q."/>
        </authorList>
    </citation>
    <scope>NUCLEOTIDE SEQUENCE</scope>
    <source>
        <strain evidence="3">L22</strain>
    </source>
</reference>
<dbReference type="RefSeq" id="WP_197312502.1">
    <property type="nucleotide sequence ID" value="NZ_JADZLT010000054.1"/>
</dbReference>
<feature type="repeat" description="TPR" evidence="1">
    <location>
        <begin position="73"/>
        <end position="106"/>
    </location>
</feature>
<protein>
    <submittedName>
        <fullName evidence="3">Tetratricopeptide repeat protein</fullName>
    </submittedName>
</protein>
<dbReference type="Pfam" id="PF13432">
    <property type="entry name" value="TPR_16"/>
    <property type="match status" value="1"/>
</dbReference>
<name>A0A931N138_9HYPH</name>
<dbReference type="AlphaFoldDB" id="A0A931N138"/>
<sequence>MSPRASSLLSALMVLCLAGATPALAVDTNDASEPAAGEMPPGYAEAAALVKEERFAEALPLLKQAESLQPAHADTLNLLGFTSRMTGDVVAARGYYDRALKIAPNHRGAREYRGELFVKTGDLAAARRDLAELERICGVDCEEYRELADAIAAVPAP</sequence>
<gene>
    <name evidence="3" type="ORF">I5731_16500</name>
</gene>
<proteinExistence type="predicted"/>
<accession>A0A931N138</accession>
<comment type="caution">
    <text evidence="3">The sequence shown here is derived from an EMBL/GenBank/DDBJ whole genome shotgun (WGS) entry which is preliminary data.</text>
</comment>
<evidence type="ECO:0000256" key="2">
    <source>
        <dbReference type="SAM" id="SignalP"/>
    </source>
</evidence>
<evidence type="ECO:0000313" key="4">
    <source>
        <dbReference type="Proteomes" id="UP000631694"/>
    </source>
</evidence>
<keyword evidence="2" id="KW-0732">Signal</keyword>